<evidence type="ECO:0000313" key="18">
    <source>
        <dbReference type="RefSeq" id="XP_004506489.1"/>
    </source>
</evidence>
<dbReference type="InterPro" id="IPR014893">
    <property type="entry name" value="Ku_PK_bind"/>
</dbReference>
<dbReference type="InterPro" id="IPR016194">
    <property type="entry name" value="SPOC-like_C_dom_sf"/>
</dbReference>
<dbReference type="InterPro" id="IPR005160">
    <property type="entry name" value="Ku_C"/>
</dbReference>
<comment type="function">
    <text evidence="15">Single-stranded DNA-dependent ATP-dependent helicase.</text>
</comment>
<dbReference type="SUPFAM" id="SSF100939">
    <property type="entry name" value="SPOC domain-like"/>
    <property type="match status" value="1"/>
</dbReference>
<evidence type="ECO:0000256" key="5">
    <source>
        <dbReference type="ARBA" id="ARBA00022763"/>
    </source>
</evidence>
<evidence type="ECO:0000256" key="11">
    <source>
        <dbReference type="ARBA" id="ARBA00023204"/>
    </source>
</evidence>
<evidence type="ECO:0000256" key="6">
    <source>
        <dbReference type="ARBA" id="ARBA00022801"/>
    </source>
</evidence>
<dbReference type="Proteomes" id="UP000087171">
    <property type="component" value="Chromosome Ca6"/>
</dbReference>
<evidence type="ECO:0000259" key="16">
    <source>
        <dbReference type="SMART" id="SM00559"/>
    </source>
</evidence>
<dbReference type="FunFam" id="2.40.290.10:FF:000006">
    <property type="entry name" value="ATP-dependent DNA helicase 2 subunit KU80"/>
    <property type="match status" value="1"/>
</dbReference>
<dbReference type="GO" id="GO:0043564">
    <property type="term" value="C:Ku70:Ku80 complex"/>
    <property type="evidence" value="ECO:0007669"/>
    <property type="project" value="InterPro"/>
</dbReference>
<organism evidence="17 18">
    <name type="scientific">Cicer arietinum</name>
    <name type="common">Chickpea</name>
    <name type="synonym">Garbanzo</name>
    <dbReference type="NCBI Taxonomy" id="3827"/>
    <lineage>
        <taxon>Eukaryota</taxon>
        <taxon>Viridiplantae</taxon>
        <taxon>Streptophyta</taxon>
        <taxon>Embryophyta</taxon>
        <taxon>Tracheophyta</taxon>
        <taxon>Spermatophyta</taxon>
        <taxon>Magnoliopsida</taxon>
        <taxon>eudicotyledons</taxon>
        <taxon>Gunneridae</taxon>
        <taxon>Pentapetalae</taxon>
        <taxon>rosids</taxon>
        <taxon>fabids</taxon>
        <taxon>Fabales</taxon>
        <taxon>Fabaceae</taxon>
        <taxon>Papilionoideae</taxon>
        <taxon>50 kb inversion clade</taxon>
        <taxon>NPAAA clade</taxon>
        <taxon>Hologalegina</taxon>
        <taxon>IRL clade</taxon>
        <taxon>Cicereae</taxon>
        <taxon>Cicer</taxon>
    </lineage>
</organism>
<dbReference type="OrthoDB" id="30826at2759"/>
<dbReference type="RefSeq" id="XP_004506489.1">
    <property type="nucleotide sequence ID" value="XM_004506432.3"/>
</dbReference>
<dbReference type="InterPro" id="IPR006164">
    <property type="entry name" value="DNA_bd_Ku70/Ku80"/>
</dbReference>
<evidence type="ECO:0000256" key="7">
    <source>
        <dbReference type="ARBA" id="ARBA00022806"/>
    </source>
</evidence>
<dbReference type="GO" id="GO:0000723">
    <property type="term" value="P:telomere maintenance"/>
    <property type="evidence" value="ECO:0007669"/>
    <property type="project" value="InterPro"/>
</dbReference>
<keyword evidence="17" id="KW-1185">Reference proteome</keyword>
<keyword evidence="4 15" id="KW-0547">Nucleotide-binding</keyword>
<evidence type="ECO:0000256" key="8">
    <source>
        <dbReference type="ARBA" id="ARBA00022840"/>
    </source>
</evidence>
<reference evidence="18" key="2">
    <citation type="submission" date="2025-08" db="UniProtKB">
        <authorList>
            <consortium name="RefSeq"/>
        </authorList>
    </citation>
    <scope>IDENTIFICATION</scope>
    <source>
        <tissue evidence="18">Etiolated seedlings</tissue>
    </source>
</reference>
<keyword evidence="12 15" id="KW-0539">Nucleus</keyword>
<dbReference type="FunFam" id="1.25.40.240:FF:000001">
    <property type="entry name" value="X-ray repair cross-complementing protein 5"/>
    <property type="match status" value="1"/>
</dbReference>
<feature type="domain" description="Ku" evidence="16">
    <location>
        <begin position="278"/>
        <end position="419"/>
    </location>
</feature>
<keyword evidence="10 15" id="KW-0233">DNA recombination</keyword>
<dbReference type="STRING" id="3827.A0A1S2YLI0"/>
<dbReference type="GO" id="GO:0005524">
    <property type="term" value="F:ATP binding"/>
    <property type="evidence" value="ECO:0007669"/>
    <property type="project" value="UniProtKB-UniRule"/>
</dbReference>
<sequence>MARNKEALLLLLDVGPSMHSVLPEVEKLCSMLVQKKLIYNKYDEVGIVLFGAQDTDNELTTEVGGYQHVVVLKNTKVVDGDIVEALQQLPRGTTDGDFLDAVIVAMDMLIKKFGETNKGKKRLCLITNAQCPIKDPYKGTKEEQVTTIAQSMTAHGMRMESIIVRGKLTQDANKEIMDENDLLLNIFSKETSTRLLYVEDPISLFGALKTRNITPVTVFRGDLEFSPKLKIKVMVYKKTQEERFPTLKKYSDKAPQTDKFATHEVKVDYEYKSSEDPDKVVPPDQRIKGYRYGPQIVPISSAEWDAVKFKPEKGVKLLGFTDSSNVLRHHYMKDVYVFIAEPGNTKAMLAVSALTRAMKEMNKVAILRCVWRQGQGNVVIGVLTPNVSDRGNIPDSFYFNVLPFAEDVREFQFPSFSNFPASCQPNEQQLESAANFIKMLDLAPDGKKEVLLPDFTPNPVLARFFHYLDLKSKHPDAAVPPLDYTLRKITEPDTDLVLQNQSITDSFHRSFELQGNPLKKPRRLLREKISDEEGKENITAQPVANLIEYTSIKVEKIGDLTPVQDFEAMISRRDSPDWILKAIKDMKNKIFDLVEDSHEGDNYNKALECLVALRKGCILEQEPKQFNDFLKHVCKFCQEKSLQSFCEYLASKGLTLISKTEAIDSDVTDEEARSFLVKSESKEVIQEMLSSFGIDE</sequence>
<dbReference type="Gene3D" id="3.40.50.410">
    <property type="entry name" value="von Willebrand factor, type A domain"/>
    <property type="match status" value="1"/>
</dbReference>
<evidence type="ECO:0000256" key="13">
    <source>
        <dbReference type="ARBA" id="ARBA00047995"/>
    </source>
</evidence>
<evidence type="ECO:0000313" key="17">
    <source>
        <dbReference type="Proteomes" id="UP000087171"/>
    </source>
</evidence>
<evidence type="ECO:0000256" key="1">
    <source>
        <dbReference type="ARBA" id="ARBA00004123"/>
    </source>
</evidence>
<dbReference type="SMART" id="SM00559">
    <property type="entry name" value="Ku78"/>
    <property type="match status" value="1"/>
</dbReference>
<dbReference type="CDD" id="cd00873">
    <property type="entry name" value="KU80"/>
    <property type="match status" value="1"/>
</dbReference>
<reference evidence="17" key="1">
    <citation type="journal article" date="2013" name="Nat. Biotechnol.">
        <title>Draft genome sequence of chickpea (Cicer arietinum) provides a resource for trait improvement.</title>
        <authorList>
            <person name="Varshney R.K."/>
            <person name="Song C."/>
            <person name="Saxena R.K."/>
            <person name="Azam S."/>
            <person name="Yu S."/>
            <person name="Sharpe A.G."/>
            <person name="Cannon S."/>
            <person name="Baek J."/>
            <person name="Rosen B.D."/>
            <person name="Tar'an B."/>
            <person name="Millan T."/>
            <person name="Zhang X."/>
            <person name="Ramsay L.D."/>
            <person name="Iwata A."/>
            <person name="Wang Y."/>
            <person name="Nelson W."/>
            <person name="Farmer A.D."/>
            <person name="Gaur P.M."/>
            <person name="Soderlund C."/>
            <person name="Penmetsa R.V."/>
            <person name="Xu C."/>
            <person name="Bharti A.K."/>
            <person name="He W."/>
            <person name="Winter P."/>
            <person name="Zhao S."/>
            <person name="Hane J.K."/>
            <person name="Carrasquilla-Garcia N."/>
            <person name="Condie J.A."/>
            <person name="Upadhyaya H.D."/>
            <person name="Luo M.C."/>
            <person name="Thudi M."/>
            <person name="Gowda C.L."/>
            <person name="Singh N.P."/>
            <person name="Lichtenzveig J."/>
            <person name="Gali K.K."/>
            <person name="Rubio J."/>
            <person name="Nadarajan N."/>
            <person name="Dolezel J."/>
            <person name="Bansal K.C."/>
            <person name="Xu X."/>
            <person name="Edwards D."/>
            <person name="Zhang G."/>
            <person name="Kahl G."/>
            <person name="Gil J."/>
            <person name="Singh K.B."/>
            <person name="Datta S.K."/>
            <person name="Jackson S.A."/>
            <person name="Wang J."/>
            <person name="Cook D.R."/>
        </authorList>
    </citation>
    <scope>NUCLEOTIDE SEQUENCE [LARGE SCALE GENOMIC DNA]</scope>
    <source>
        <strain evidence="17">cv. CDC Frontier</strain>
    </source>
</reference>
<gene>
    <name evidence="18" type="primary">LOC101502782</name>
</gene>
<dbReference type="GO" id="GO:0006310">
    <property type="term" value="P:DNA recombination"/>
    <property type="evidence" value="ECO:0007669"/>
    <property type="project" value="UniProtKB-KW"/>
</dbReference>
<dbReference type="Gene3D" id="2.40.290.10">
    <property type="match status" value="1"/>
</dbReference>
<dbReference type="Pfam" id="PF02735">
    <property type="entry name" value="Ku"/>
    <property type="match status" value="1"/>
</dbReference>
<protein>
    <recommendedName>
        <fullName evidence="14 15">ATP-dependent DNA helicase 2 subunit KU80</fullName>
        <ecNumber evidence="3 15">3.6.4.12</ecNumber>
    </recommendedName>
</protein>
<dbReference type="InterPro" id="IPR036494">
    <property type="entry name" value="Ku_C_sf"/>
</dbReference>
<proteinExistence type="inferred from homology"/>
<dbReference type="InterPro" id="IPR024193">
    <property type="entry name" value="Ku80"/>
</dbReference>
<dbReference type="GO" id="GO:0042162">
    <property type="term" value="F:telomeric DNA binding"/>
    <property type="evidence" value="ECO:0007669"/>
    <property type="project" value="InterPro"/>
</dbReference>
<dbReference type="EC" id="3.6.4.12" evidence="3 15"/>
<dbReference type="FunFam" id="3.40.50.410:FF:000102">
    <property type="entry name" value="ATP-dependent DNA helicase 2 subunit KU80"/>
    <property type="match status" value="1"/>
</dbReference>
<keyword evidence="9 15" id="KW-0238">DNA-binding</keyword>
<evidence type="ECO:0000256" key="3">
    <source>
        <dbReference type="ARBA" id="ARBA00012551"/>
    </source>
</evidence>
<dbReference type="Pfam" id="PF03731">
    <property type="entry name" value="Ku_N"/>
    <property type="match status" value="1"/>
</dbReference>
<evidence type="ECO:0000256" key="14">
    <source>
        <dbReference type="ARBA" id="ARBA00069041"/>
    </source>
</evidence>
<comment type="similarity">
    <text evidence="2 15">Belongs to the ku80 family.</text>
</comment>
<dbReference type="GO" id="GO:0003690">
    <property type="term" value="F:double-stranded DNA binding"/>
    <property type="evidence" value="ECO:0007669"/>
    <property type="project" value="TreeGrafter"/>
</dbReference>
<dbReference type="GeneID" id="101502782"/>
<dbReference type="GO" id="GO:0006303">
    <property type="term" value="P:double-strand break repair via nonhomologous end joining"/>
    <property type="evidence" value="ECO:0007669"/>
    <property type="project" value="InterPro"/>
</dbReference>
<keyword evidence="5 15" id="KW-0227">DNA damage</keyword>
<evidence type="ECO:0000256" key="15">
    <source>
        <dbReference type="PIRNR" id="PIRNR016570"/>
    </source>
</evidence>
<dbReference type="Pfam" id="PF03730">
    <property type="entry name" value="Ku_C"/>
    <property type="match status" value="1"/>
</dbReference>
<keyword evidence="11 15" id="KW-0234">DNA repair</keyword>
<evidence type="ECO:0000256" key="12">
    <source>
        <dbReference type="ARBA" id="ARBA00023242"/>
    </source>
</evidence>
<comment type="subcellular location">
    <subcellularLocation>
        <location evidence="1 15">Nucleus</location>
    </subcellularLocation>
</comment>
<evidence type="ECO:0000256" key="2">
    <source>
        <dbReference type="ARBA" id="ARBA00007726"/>
    </source>
</evidence>
<dbReference type="Gene3D" id="1.25.40.240">
    <property type="entry name" value="Ku, C-terminal domain"/>
    <property type="match status" value="1"/>
</dbReference>
<dbReference type="FunFam" id="1.10.1600.10:FF:000002">
    <property type="entry name" value="X-ray repair cross-complementing protein 5"/>
    <property type="match status" value="1"/>
</dbReference>
<dbReference type="GO" id="GO:0016887">
    <property type="term" value="F:ATP hydrolysis activity"/>
    <property type="evidence" value="ECO:0007669"/>
    <property type="project" value="RHEA"/>
</dbReference>
<dbReference type="PANTHER" id="PTHR12604">
    <property type="entry name" value="KU AUTOANTIGEN DNA HELICASE"/>
    <property type="match status" value="1"/>
</dbReference>
<dbReference type="Gene3D" id="1.10.1600.10">
    <property type="match status" value="1"/>
</dbReference>
<dbReference type="SUPFAM" id="SSF53300">
    <property type="entry name" value="vWA-like"/>
    <property type="match status" value="1"/>
</dbReference>
<dbReference type="PIRSF" id="PIRSF016570">
    <property type="entry name" value="Ku80"/>
    <property type="match status" value="1"/>
</dbReference>
<comment type="catalytic activity">
    <reaction evidence="13 15">
        <text>ATP + H2O = ADP + phosphate + H(+)</text>
        <dbReference type="Rhea" id="RHEA:13065"/>
        <dbReference type="ChEBI" id="CHEBI:15377"/>
        <dbReference type="ChEBI" id="CHEBI:15378"/>
        <dbReference type="ChEBI" id="CHEBI:30616"/>
        <dbReference type="ChEBI" id="CHEBI:43474"/>
        <dbReference type="ChEBI" id="CHEBI:456216"/>
        <dbReference type="EC" id="3.6.4.12"/>
    </reaction>
</comment>
<dbReference type="InterPro" id="IPR005161">
    <property type="entry name" value="Ku_N"/>
</dbReference>
<evidence type="ECO:0000256" key="10">
    <source>
        <dbReference type="ARBA" id="ARBA00023172"/>
    </source>
</evidence>
<dbReference type="SUPFAM" id="SSF101420">
    <property type="entry name" value="C-terminal domain of Ku80"/>
    <property type="match status" value="1"/>
</dbReference>
<dbReference type="PaxDb" id="3827-XP_004506489.1"/>
<dbReference type="GO" id="GO:0003684">
    <property type="term" value="F:damaged DNA binding"/>
    <property type="evidence" value="ECO:0007669"/>
    <property type="project" value="InterPro"/>
</dbReference>
<name>A0A1S2YLI0_CICAR</name>
<dbReference type="eggNOG" id="KOG2326">
    <property type="taxonomic scope" value="Eukaryota"/>
</dbReference>
<accession>A0A1S2YLI0</accession>
<keyword evidence="6 15" id="KW-0378">Hydrolase</keyword>
<evidence type="ECO:0000256" key="9">
    <source>
        <dbReference type="ARBA" id="ARBA00023125"/>
    </source>
</evidence>
<dbReference type="Pfam" id="PF08785">
    <property type="entry name" value="Ku_PK_bind"/>
    <property type="match status" value="1"/>
</dbReference>
<keyword evidence="8 15" id="KW-0067">ATP-binding</keyword>
<dbReference type="PANTHER" id="PTHR12604:SF4">
    <property type="entry name" value="X-RAY REPAIR CROSS-COMPLEMENTING PROTEIN 5"/>
    <property type="match status" value="1"/>
</dbReference>
<dbReference type="GO" id="GO:0003678">
    <property type="term" value="F:DNA helicase activity"/>
    <property type="evidence" value="ECO:0007669"/>
    <property type="project" value="UniProtKB-EC"/>
</dbReference>
<evidence type="ECO:0000256" key="4">
    <source>
        <dbReference type="ARBA" id="ARBA00022741"/>
    </source>
</evidence>
<dbReference type="KEGG" id="cam:101502782"/>
<dbReference type="InterPro" id="IPR036465">
    <property type="entry name" value="vWFA_dom_sf"/>
</dbReference>
<dbReference type="AlphaFoldDB" id="A0A1S2YLI0"/>
<keyword evidence="7 15" id="KW-0347">Helicase</keyword>